<dbReference type="Pfam" id="PF09360">
    <property type="entry name" value="zf-CDGSH"/>
    <property type="match status" value="1"/>
</dbReference>
<evidence type="ECO:0000313" key="8">
    <source>
        <dbReference type="EMBL" id="CDL96364.1"/>
    </source>
</evidence>
<dbReference type="Gene3D" id="3.40.5.90">
    <property type="entry name" value="CDGSH iron-sulfur domain, mitoNEET-type"/>
    <property type="match status" value="1"/>
</dbReference>
<dbReference type="FunFam" id="3.40.5.90:FF:000001">
    <property type="entry name" value="CDGSH iron-sulfur domain-containing protein 1"/>
    <property type="match status" value="1"/>
</dbReference>
<keyword evidence="6" id="KW-0812">Transmembrane</keyword>
<keyword evidence="6" id="KW-0472">Membrane</keyword>
<gene>
    <name evidence="8" type="ORF">HCOI_01785200</name>
</gene>
<evidence type="ECO:0000256" key="4">
    <source>
        <dbReference type="ARBA" id="ARBA00023004"/>
    </source>
</evidence>
<feature type="transmembrane region" description="Helical" evidence="6">
    <location>
        <begin position="40"/>
        <end position="58"/>
    </location>
</feature>
<dbReference type="GO" id="GO:0046872">
    <property type="term" value="F:metal ion binding"/>
    <property type="evidence" value="ECO:0007669"/>
    <property type="project" value="UniProtKB-UniRule"/>
</dbReference>
<proteinExistence type="inferred from homology"/>
<comment type="similarity">
    <text evidence="1 6">Belongs to the CISD protein family. CISD2 subfamily.</text>
</comment>
<dbReference type="GO" id="GO:0005741">
    <property type="term" value="C:mitochondrial outer membrane"/>
    <property type="evidence" value="ECO:0007669"/>
    <property type="project" value="TreeGrafter"/>
</dbReference>
<organism evidence="8">
    <name type="scientific">Haemonchus contortus</name>
    <name type="common">Barber pole worm</name>
    <dbReference type="NCBI Taxonomy" id="6289"/>
    <lineage>
        <taxon>Eukaryota</taxon>
        <taxon>Metazoa</taxon>
        <taxon>Ecdysozoa</taxon>
        <taxon>Nematoda</taxon>
        <taxon>Chromadorea</taxon>
        <taxon>Rhabditida</taxon>
        <taxon>Rhabditina</taxon>
        <taxon>Rhabditomorpha</taxon>
        <taxon>Strongyloidea</taxon>
        <taxon>Trichostrongylidae</taxon>
        <taxon>Haemonchus</taxon>
    </lineage>
</organism>
<keyword evidence="5 6" id="KW-0411">Iron-sulfur</keyword>
<accession>U6NH32</accession>
<dbReference type="GO" id="GO:0010506">
    <property type="term" value="P:regulation of autophagy"/>
    <property type="evidence" value="ECO:0007669"/>
    <property type="project" value="UniProtKB-UniRule"/>
</dbReference>
<dbReference type="PANTHER" id="PTHR13680">
    <property type="entry name" value="CDGSH IRON-SULFUR DOMAIN-CONTAINING PROTEIN 1"/>
    <property type="match status" value="1"/>
</dbReference>
<dbReference type="OrthoDB" id="449252at2759"/>
<comment type="subcellular location">
    <subcellularLocation>
        <location evidence="6">Endoplasmic reticulum membrane</location>
        <topology evidence="6">Single-pass membrane protein</topology>
    </subcellularLocation>
</comment>
<feature type="domain" description="Iron-binding zinc finger CDGSH type" evidence="7">
    <location>
        <begin position="79"/>
        <end position="117"/>
    </location>
</feature>
<dbReference type="GO" id="GO:0051537">
    <property type="term" value="F:2 iron, 2 sulfur cluster binding"/>
    <property type="evidence" value="ECO:0007669"/>
    <property type="project" value="UniProtKB-UniRule"/>
</dbReference>
<dbReference type="InterPro" id="IPR018967">
    <property type="entry name" value="FeS-contain_CDGSH-typ"/>
</dbReference>
<evidence type="ECO:0000313" key="10">
    <source>
        <dbReference type="WBParaSite" id="HCON_00039940-00001"/>
    </source>
</evidence>
<keyword evidence="4 6" id="KW-0408">Iron</keyword>
<keyword evidence="6" id="KW-0256">Endoplasmic reticulum</keyword>
<keyword evidence="2 6" id="KW-0001">2Fe-2S</keyword>
<evidence type="ECO:0000256" key="3">
    <source>
        <dbReference type="ARBA" id="ARBA00022723"/>
    </source>
</evidence>
<keyword evidence="9" id="KW-1185">Reference proteome</keyword>
<comment type="cofactor">
    <cofactor evidence="6">
        <name>[2Fe-2S] cluster</name>
        <dbReference type="ChEBI" id="CHEBI:190135"/>
    </cofactor>
    <text evidence="6">Binds 1 [2Fe-2S] cluster.</text>
</comment>
<name>U6NH32_HAECO</name>
<dbReference type="PANTHER" id="PTHR13680:SF5">
    <property type="entry name" value="CDGSH IRON-SULFUR DOMAIN-CONTAINING PROTEIN 1"/>
    <property type="match status" value="1"/>
</dbReference>
<reference evidence="8" key="2">
    <citation type="submission" date="2013-05" db="EMBL/GenBank/DDBJ databases">
        <title>The genome and transcriptome of Haemonchus contortus: a key model parasite for drug and vaccine discovery.</title>
        <authorList>
            <person name="Laing R."/>
            <person name="Kikuchi T."/>
            <person name="Martinelli A."/>
            <person name="Tsai I.J."/>
            <person name="Beech R.N."/>
            <person name="Redman E."/>
            <person name="Holroyd N."/>
            <person name="Bartley D.J."/>
            <person name="Beasley H."/>
            <person name="Britton C."/>
            <person name="Curran D."/>
            <person name="Devaney E."/>
            <person name="Gilabert A."/>
            <person name="Jackson F."/>
            <person name="Hunt M."/>
            <person name="Johnston S."/>
            <person name="Kryukov I."/>
            <person name="Li K."/>
            <person name="Morrison A.A."/>
            <person name="Reid A.J."/>
            <person name="Sargison N."/>
            <person name="Saunders G."/>
            <person name="Wasmuth J.D."/>
            <person name="Wolstenholme A."/>
            <person name="Berriman M."/>
            <person name="Gilleard J.S."/>
            <person name="Cotton J.A."/>
        </authorList>
    </citation>
    <scope>NUCLEOTIDE SEQUENCE [LARGE SCALE GENOMIC DNA]</scope>
    <source>
        <strain evidence="8">ISE/inbred ISE</strain>
    </source>
</reference>
<dbReference type="InterPro" id="IPR045131">
    <property type="entry name" value="CISD1/2"/>
</dbReference>
<dbReference type="EMBL" id="CAVP010060307">
    <property type="protein sequence ID" value="CDL96364.1"/>
    <property type="molecule type" value="Genomic_DNA"/>
</dbReference>
<keyword evidence="3 6" id="KW-0479">Metal-binding</keyword>
<dbReference type="Proteomes" id="UP000025227">
    <property type="component" value="Unplaced"/>
</dbReference>
<dbReference type="SMART" id="SM00704">
    <property type="entry name" value="ZnF_CDGSH"/>
    <property type="match status" value="1"/>
</dbReference>
<reference evidence="8" key="1">
    <citation type="submission" date="2013-03" db="EMBL/GenBank/DDBJ databases">
        <authorList>
            <person name="Aslett M."/>
        </authorList>
    </citation>
    <scope>NUCLEOTIDE SEQUENCE [LARGE SCALE GENOMIC DNA]</scope>
    <source>
        <strain evidence="8">ISE/inbred ISE</strain>
    </source>
</reference>
<dbReference type="GO" id="GO:0005789">
    <property type="term" value="C:endoplasmic reticulum membrane"/>
    <property type="evidence" value="ECO:0007669"/>
    <property type="project" value="UniProtKB-SubCell"/>
</dbReference>
<evidence type="ECO:0000259" key="7">
    <source>
        <dbReference type="SMART" id="SM00704"/>
    </source>
</evidence>
<dbReference type="InterPro" id="IPR042216">
    <property type="entry name" value="MitoNEET_CISD"/>
</dbReference>
<dbReference type="AlphaFoldDB" id="U6NH32"/>
<keyword evidence="6" id="KW-1133">Transmembrane helix</keyword>
<evidence type="ECO:0000313" key="9">
    <source>
        <dbReference type="Proteomes" id="UP000025227"/>
    </source>
</evidence>
<protein>
    <recommendedName>
        <fullName evidence="6">CDGSH iron-sulfur domain-containing protein 2 homologue</fullName>
    </recommendedName>
</protein>
<evidence type="ECO:0000256" key="6">
    <source>
        <dbReference type="RuleBase" id="RU369084"/>
    </source>
</evidence>
<evidence type="ECO:0000256" key="2">
    <source>
        <dbReference type="ARBA" id="ARBA00022714"/>
    </source>
</evidence>
<sequence>MTICGFSLMSQTKTKTTASGRTPVSAPTAMVLQNDHATKHFLYATGLVLGGAAIGYFLGYKLALRRARVNAKVQLANDKVVDTVDVEDIGEKKAFCRCWRSEKFPYCDGAHTKHNKETGDNVGPLVVKGKH</sequence>
<reference evidence="10" key="3">
    <citation type="submission" date="2020-12" db="UniProtKB">
        <authorList>
            <consortium name="WormBaseParasite"/>
        </authorList>
    </citation>
    <scope>IDENTIFICATION</scope>
    <source>
        <strain evidence="10">MHco3</strain>
    </source>
</reference>
<dbReference type="WBParaSite" id="HCON_00039940-00001">
    <property type="protein sequence ID" value="HCON_00039940-00001"/>
    <property type="gene ID" value="HCON_00039940"/>
</dbReference>
<evidence type="ECO:0000256" key="5">
    <source>
        <dbReference type="ARBA" id="ARBA00023014"/>
    </source>
</evidence>
<dbReference type="OMA" id="QNDHATK"/>
<evidence type="ECO:0000256" key="1">
    <source>
        <dbReference type="ARBA" id="ARBA00008624"/>
    </source>
</evidence>